<evidence type="ECO:0000256" key="4">
    <source>
        <dbReference type="SAM" id="MobiDB-lite"/>
    </source>
</evidence>
<dbReference type="InterPro" id="IPR019826">
    <property type="entry name" value="Carboxylesterase_B_AS"/>
</dbReference>
<organism evidence="6 7">
    <name type="scientific">Neurospora tetraspora</name>
    <dbReference type="NCBI Taxonomy" id="94610"/>
    <lineage>
        <taxon>Eukaryota</taxon>
        <taxon>Fungi</taxon>
        <taxon>Dikarya</taxon>
        <taxon>Ascomycota</taxon>
        <taxon>Pezizomycotina</taxon>
        <taxon>Sordariomycetes</taxon>
        <taxon>Sordariomycetidae</taxon>
        <taxon>Sordariales</taxon>
        <taxon>Sordariaceae</taxon>
        <taxon>Neurospora</taxon>
    </lineage>
</organism>
<evidence type="ECO:0000256" key="3">
    <source>
        <dbReference type="RuleBase" id="RU361235"/>
    </source>
</evidence>
<proteinExistence type="inferred from homology"/>
<dbReference type="GeneID" id="87861218"/>
<dbReference type="Pfam" id="PF00135">
    <property type="entry name" value="COesterase"/>
    <property type="match status" value="1"/>
</dbReference>
<dbReference type="InterPro" id="IPR002018">
    <property type="entry name" value="CarbesteraseB"/>
</dbReference>
<dbReference type="PROSITE" id="PS00122">
    <property type="entry name" value="CARBOXYLESTERASE_B_1"/>
    <property type="match status" value="1"/>
</dbReference>
<evidence type="ECO:0000256" key="2">
    <source>
        <dbReference type="ARBA" id="ARBA00022801"/>
    </source>
</evidence>
<keyword evidence="2 3" id="KW-0378">Hydrolase</keyword>
<dbReference type="PANTHER" id="PTHR11559">
    <property type="entry name" value="CARBOXYLESTERASE"/>
    <property type="match status" value="1"/>
</dbReference>
<comment type="caution">
    <text evidence="6">The sequence shown here is derived from an EMBL/GenBank/DDBJ whole genome shotgun (WGS) entry which is preliminary data.</text>
</comment>
<evidence type="ECO:0000313" key="6">
    <source>
        <dbReference type="EMBL" id="KAK3355468.1"/>
    </source>
</evidence>
<dbReference type="InterPro" id="IPR019819">
    <property type="entry name" value="Carboxylesterase_B_CS"/>
</dbReference>
<dbReference type="AlphaFoldDB" id="A0AAE0JQ87"/>
<evidence type="ECO:0000256" key="1">
    <source>
        <dbReference type="ARBA" id="ARBA00005964"/>
    </source>
</evidence>
<dbReference type="GO" id="GO:0016787">
    <property type="term" value="F:hydrolase activity"/>
    <property type="evidence" value="ECO:0007669"/>
    <property type="project" value="UniProtKB-KW"/>
</dbReference>
<dbReference type="EC" id="3.1.1.-" evidence="3"/>
<dbReference type="EMBL" id="JAUEPP010000001">
    <property type="protein sequence ID" value="KAK3355468.1"/>
    <property type="molecule type" value="Genomic_DNA"/>
</dbReference>
<dbReference type="Gene3D" id="3.40.50.1820">
    <property type="entry name" value="alpha/beta hydrolase"/>
    <property type="match status" value="1"/>
</dbReference>
<dbReference type="InterPro" id="IPR050309">
    <property type="entry name" value="Type-B_Carboxylest/Lipase"/>
</dbReference>
<dbReference type="SUPFAM" id="SSF53474">
    <property type="entry name" value="alpha/beta-Hydrolases"/>
    <property type="match status" value="1"/>
</dbReference>
<dbReference type="FunFam" id="3.40.50.1820:FF:000316">
    <property type="entry name" value="Carboxylic ester hydrolase"/>
    <property type="match status" value="1"/>
</dbReference>
<name>A0AAE0JQ87_9PEZI</name>
<evidence type="ECO:0000259" key="5">
    <source>
        <dbReference type="Pfam" id="PF00135"/>
    </source>
</evidence>
<reference evidence="6" key="2">
    <citation type="submission" date="2023-06" db="EMBL/GenBank/DDBJ databases">
        <authorList>
            <consortium name="Lawrence Berkeley National Laboratory"/>
            <person name="Haridas S."/>
            <person name="Hensen N."/>
            <person name="Bonometti L."/>
            <person name="Westerberg I."/>
            <person name="Brannstrom I.O."/>
            <person name="Guillou S."/>
            <person name="Cros-Aarteil S."/>
            <person name="Calhoun S."/>
            <person name="Kuo A."/>
            <person name="Mondo S."/>
            <person name="Pangilinan J."/>
            <person name="Riley R."/>
            <person name="Labutti K."/>
            <person name="Andreopoulos B."/>
            <person name="Lipzen A."/>
            <person name="Chen C."/>
            <person name="Yanf M."/>
            <person name="Daum C."/>
            <person name="Ng V."/>
            <person name="Clum A."/>
            <person name="Steindorff A."/>
            <person name="Ohm R."/>
            <person name="Martin F."/>
            <person name="Silar P."/>
            <person name="Natvig D."/>
            <person name="Lalanne C."/>
            <person name="Gautier V."/>
            <person name="Ament-Velasquez S.L."/>
            <person name="Kruys A."/>
            <person name="Hutchinson M.I."/>
            <person name="Powell A.J."/>
            <person name="Barry K."/>
            <person name="Miller A.N."/>
            <person name="Grigoriev I.V."/>
            <person name="Debuchy R."/>
            <person name="Gladieux P."/>
            <person name="Thoren M.H."/>
            <person name="Johannesson H."/>
        </authorList>
    </citation>
    <scope>NUCLEOTIDE SEQUENCE</scope>
    <source>
        <strain evidence="6">CBS 560.94</strain>
    </source>
</reference>
<feature type="region of interest" description="Disordered" evidence="4">
    <location>
        <begin position="638"/>
        <end position="659"/>
    </location>
</feature>
<feature type="domain" description="Carboxylesterase type B" evidence="5">
    <location>
        <begin position="34"/>
        <end position="506"/>
    </location>
</feature>
<dbReference type="PROSITE" id="PS00941">
    <property type="entry name" value="CARBOXYLESTERASE_B_2"/>
    <property type="match status" value="1"/>
</dbReference>
<accession>A0AAE0JQ87</accession>
<evidence type="ECO:0000313" key="7">
    <source>
        <dbReference type="Proteomes" id="UP001278500"/>
    </source>
</evidence>
<gene>
    <name evidence="6" type="ORF">B0H65DRAFT_417072</name>
</gene>
<dbReference type="RefSeq" id="XP_062686846.1">
    <property type="nucleotide sequence ID" value="XM_062824064.1"/>
</dbReference>
<dbReference type="Proteomes" id="UP001278500">
    <property type="component" value="Unassembled WGS sequence"/>
</dbReference>
<keyword evidence="7" id="KW-1185">Reference proteome</keyword>
<dbReference type="InterPro" id="IPR029058">
    <property type="entry name" value="AB_hydrolase_fold"/>
</dbReference>
<reference evidence="6" key="1">
    <citation type="journal article" date="2023" name="Mol. Phylogenet. Evol.">
        <title>Genome-scale phylogeny and comparative genomics of the fungal order Sordariales.</title>
        <authorList>
            <person name="Hensen N."/>
            <person name="Bonometti L."/>
            <person name="Westerberg I."/>
            <person name="Brannstrom I.O."/>
            <person name="Guillou S."/>
            <person name="Cros-Aarteil S."/>
            <person name="Calhoun S."/>
            <person name="Haridas S."/>
            <person name="Kuo A."/>
            <person name="Mondo S."/>
            <person name="Pangilinan J."/>
            <person name="Riley R."/>
            <person name="LaButti K."/>
            <person name="Andreopoulos B."/>
            <person name="Lipzen A."/>
            <person name="Chen C."/>
            <person name="Yan M."/>
            <person name="Daum C."/>
            <person name="Ng V."/>
            <person name="Clum A."/>
            <person name="Steindorff A."/>
            <person name="Ohm R.A."/>
            <person name="Martin F."/>
            <person name="Silar P."/>
            <person name="Natvig D.O."/>
            <person name="Lalanne C."/>
            <person name="Gautier V."/>
            <person name="Ament-Velasquez S.L."/>
            <person name="Kruys A."/>
            <person name="Hutchinson M.I."/>
            <person name="Powell A.J."/>
            <person name="Barry K."/>
            <person name="Miller A.N."/>
            <person name="Grigoriev I.V."/>
            <person name="Debuchy R."/>
            <person name="Gladieux P."/>
            <person name="Hiltunen Thoren M."/>
            <person name="Johannesson H."/>
        </authorList>
    </citation>
    <scope>NUCLEOTIDE SEQUENCE</scope>
    <source>
        <strain evidence="6">CBS 560.94</strain>
    </source>
</reference>
<comment type="similarity">
    <text evidence="1 3">Belongs to the type-B carboxylesterase/lipase family.</text>
</comment>
<protein>
    <recommendedName>
        <fullName evidence="3">Carboxylic ester hydrolase</fullName>
        <ecNumber evidence="3">3.1.1.-</ecNumber>
    </recommendedName>
</protein>
<sequence>MNPRKTKNNNIVPLLNKLSISDGWSTVVNVTYSEYVGTELGNGVSQWLGLRYAAPPVGALRFAPPQDPLFYSEPQAANKHGNWCVRQPGNSLTSEDCLFLDVYAPTNAITDSKLPVFVFIQGGGFNDNANPNLNGTGLIKASSNSIVVVTLNYRVGPYGFLTSKRQVVANNGLRDQRKALEWVQKYISQFGGNPNHVVLGGASAGAASVAYHMMADKDGNRKLFHAAAAESVSFGTVLTVDQAQYQYDNLMIRLGCASSDSAASLACLRSKTQKEIADKDDDIPYPGSSNGPIYMWSPVIDGDFVTDSPYSAFRNGNFAKNIPVIFGDDTNGGSGFAPGRISSLGDSNQFIKDQFPAITLSQLDTLNKLYPNPHASTCPSMGCWRGQAGNVYGEMRYMCPGLYLNDAFDNYNDDYQKGTSSWAYRWNVEDRDQMASGLGVPHIVELNALFGPTNMWYSGQVPKSYLPGGTNAAAVQVMQGYWVSFIKTFDPNKLRCCGGVEWKAWKSGDKASAQHQRLLFGTGGKTAMEMIPFDDGLGLRCKYLQVIGRASADRPFPCFTQHGYGDRPSAVQPEPWPRPPRLPRTFRTAGIVSIPKNREAQAVRAFPTCTHGPTTSRLVQNGHPACALPPPSLFKATSAGVSPSRHFPGCRPATSTRST</sequence>